<dbReference type="GO" id="GO:0000155">
    <property type="term" value="F:phosphorelay sensor kinase activity"/>
    <property type="evidence" value="ECO:0007669"/>
    <property type="project" value="InterPro"/>
</dbReference>
<dbReference type="CDD" id="cd00082">
    <property type="entry name" value="HisKA"/>
    <property type="match status" value="1"/>
</dbReference>
<dbReference type="RefSeq" id="WP_210803859.1">
    <property type="nucleotide sequence ID" value="NZ_JAGQDE010000023.1"/>
</dbReference>
<evidence type="ECO:0000256" key="6">
    <source>
        <dbReference type="ARBA" id="ARBA00022777"/>
    </source>
</evidence>
<dbReference type="Pfam" id="PF00512">
    <property type="entry name" value="HisKA"/>
    <property type="match status" value="1"/>
</dbReference>
<comment type="subcellular location">
    <subcellularLocation>
        <location evidence="2">Cell inner membrane</location>
        <topology evidence="2">Multi-pass membrane protein</topology>
    </subcellularLocation>
</comment>
<keyword evidence="4" id="KW-0597">Phosphoprotein</keyword>
<feature type="transmembrane region" description="Helical" evidence="7">
    <location>
        <begin position="106"/>
        <end position="126"/>
    </location>
</feature>
<feature type="transmembrane region" description="Helical" evidence="7">
    <location>
        <begin position="12"/>
        <end position="35"/>
    </location>
</feature>
<dbReference type="GO" id="GO:0005886">
    <property type="term" value="C:plasma membrane"/>
    <property type="evidence" value="ECO:0007669"/>
    <property type="project" value="UniProtKB-SubCell"/>
</dbReference>
<keyword evidence="10" id="KW-1185">Reference proteome</keyword>
<dbReference type="SMART" id="SM00387">
    <property type="entry name" value="HATPase_c"/>
    <property type="match status" value="1"/>
</dbReference>
<dbReference type="PANTHER" id="PTHR42878:SF15">
    <property type="entry name" value="BACTERIOPHYTOCHROME"/>
    <property type="match status" value="1"/>
</dbReference>
<organism evidence="9 10">
    <name type="scientific">Ideonella aquatica</name>
    <dbReference type="NCBI Taxonomy" id="2824119"/>
    <lineage>
        <taxon>Bacteria</taxon>
        <taxon>Pseudomonadati</taxon>
        <taxon>Pseudomonadota</taxon>
        <taxon>Betaproteobacteria</taxon>
        <taxon>Burkholderiales</taxon>
        <taxon>Sphaerotilaceae</taxon>
        <taxon>Ideonella</taxon>
    </lineage>
</organism>
<evidence type="ECO:0000313" key="10">
    <source>
        <dbReference type="Proteomes" id="UP000678374"/>
    </source>
</evidence>
<evidence type="ECO:0000259" key="8">
    <source>
        <dbReference type="PROSITE" id="PS50109"/>
    </source>
</evidence>
<dbReference type="SUPFAM" id="SSF47384">
    <property type="entry name" value="Homodimeric domain of signal transducing histidine kinase"/>
    <property type="match status" value="1"/>
</dbReference>
<comment type="caution">
    <text evidence="9">The sequence shown here is derived from an EMBL/GenBank/DDBJ whole genome shotgun (WGS) entry which is preliminary data.</text>
</comment>
<keyword evidence="7" id="KW-0812">Transmembrane</keyword>
<keyword evidence="5" id="KW-0808">Transferase</keyword>
<evidence type="ECO:0000256" key="4">
    <source>
        <dbReference type="ARBA" id="ARBA00022553"/>
    </source>
</evidence>
<dbReference type="Gene3D" id="3.30.565.10">
    <property type="entry name" value="Histidine kinase-like ATPase, C-terminal domain"/>
    <property type="match status" value="1"/>
</dbReference>
<dbReference type="SUPFAM" id="SSF55874">
    <property type="entry name" value="ATPase domain of HSP90 chaperone/DNA topoisomerase II/histidine kinase"/>
    <property type="match status" value="1"/>
</dbReference>
<dbReference type="InterPro" id="IPR004358">
    <property type="entry name" value="Sig_transdc_His_kin-like_C"/>
</dbReference>
<keyword evidence="7" id="KW-1133">Transmembrane helix</keyword>
<gene>
    <name evidence="9" type="ORF">KAK06_19670</name>
</gene>
<accession>A0A941BS40</accession>
<dbReference type="Proteomes" id="UP000678374">
    <property type="component" value="Unassembled WGS sequence"/>
</dbReference>
<dbReference type="EMBL" id="JAGQDE010000023">
    <property type="protein sequence ID" value="MBQ0961185.1"/>
    <property type="molecule type" value="Genomic_DNA"/>
</dbReference>
<name>A0A941BS40_9BURK</name>
<feature type="transmembrane region" description="Helical" evidence="7">
    <location>
        <begin position="186"/>
        <end position="207"/>
    </location>
</feature>
<dbReference type="FunFam" id="3.30.565.10:FF:000006">
    <property type="entry name" value="Sensor histidine kinase WalK"/>
    <property type="match status" value="1"/>
</dbReference>
<dbReference type="GO" id="GO:0030295">
    <property type="term" value="F:protein kinase activator activity"/>
    <property type="evidence" value="ECO:0007669"/>
    <property type="project" value="TreeGrafter"/>
</dbReference>
<protein>
    <recommendedName>
        <fullName evidence="3">histidine kinase</fullName>
        <ecNumber evidence="3">2.7.13.3</ecNumber>
    </recommendedName>
</protein>
<dbReference type="InterPro" id="IPR005467">
    <property type="entry name" value="His_kinase_dom"/>
</dbReference>
<dbReference type="Pfam" id="PF02518">
    <property type="entry name" value="HATPase_c"/>
    <property type="match status" value="1"/>
</dbReference>
<evidence type="ECO:0000256" key="7">
    <source>
        <dbReference type="SAM" id="Phobius"/>
    </source>
</evidence>
<keyword evidence="6 9" id="KW-0418">Kinase</keyword>
<feature type="transmembrane region" description="Helical" evidence="7">
    <location>
        <begin position="42"/>
        <end position="59"/>
    </location>
</feature>
<dbReference type="InterPro" id="IPR050351">
    <property type="entry name" value="BphY/WalK/GraS-like"/>
</dbReference>
<evidence type="ECO:0000256" key="2">
    <source>
        <dbReference type="ARBA" id="ARBA00004429"/>
    </source>
</evidence>
<comment type="catalytic activity">
    <reaction evidence="1">
        <text>ATP + protein L-histidine = ADP + protein N-phospho-L-histidine.</text>
        <dbReference type="EC" id="2.7.13.3"/>
    </reaction>
</comment>
<feature type="transmembrane region" description="Helical" evidence="7">
    <location>
        <begin position="132"/>
        <end position="149"/>
    </location>
</feature>
<dbReference type="PROSITE" id="PS50109">
    <property type="entry name" value="HIS_KIN"/>
    <property type="match status" value="1"/>
</dbReference>
<dbReference type="InterPro" id="IPR036097">
    <property type="entry name" value="HisK_dim/P_sf"/>
</dbReference>
<dbReference type="InterPro" id="IPR003661">
    <property type="entry name" value="HisK_dim/P_dom"/>
</dbReference>
<dbReference type="PRINTS" id="PR00344">
    <property type="entry name" value="BCTRLSENSOR"/>
</dbReference>
<dbReference type="InterPro" id="IPR036890">
    <property type="entry name" value="HATPase_C_sf"/>
</dbReference>
<feature type="transmembrane region" description="Helical" evidence="7">
    <location>
        <begin position="161"/>
        <end position="180"/>
    </location>
</feature>
<dbReference type="EC" id="2.7.13.3" evidence="3"/>
<reference evidence="9" key="1">
    <citation type="submission" date="2021-04" db="EMBL/GenBank/DDBJ databases">
        <title>The genome sequence of Ideonella sp. 4Y11.</title>
        <authorList>
            <person name="Liu Y."/>
        </authorList>
    </citation>
    <scope>NUCLEOTIDE SEQUENCE</scope>
    <source>
        <strain evidence="9">4Y11</strain>
    </source>
</reference>
<dbReference type="PROSITE" id="PS51257">
    <property type="entry name" value="PROKAR_LIPOPROTEIN"/>
    <property type="match status" value="1"/>
</dbReference>
<sequence length="478" mass="51548">MFEFLARLPVEAWSVSSGVGAVLLFAMGAACLHLWRRDGEAGLWQLGVAALAIALFYGLDASHLNKPQGPTIQPMLWLPVLMLVAIGFWTAGMSKVLGLRGGWRSPLVPVLLVPPLLVSLPLMAGVPLPRSTGNIVLTAVFIGVAALAWRQRQREPGAGHGWVALTVAAIPSLALLVHFSGHVSFALRYLVMAPLAVSYLTVLIVTLRRRSQALQREVERRRSAEVAMETLNASLERSVQQRTADLRDMVAGLESFNRSVSHDLRGPLGGIEGAARLADEALQRGDTAAARTLLGAIGSQAQTSRALVASLLELARVGDARLARRSVSLEALAREAIADIQRQSAGQRLPAFNLHDLPTVQADADLLRPVLVNLLGNACKFSEGQAEPTVEIGAEAHDRQLTVFVRDNGVGFDPDRARELFQPFRRLHGRGFDGHGVGLSIVRRAVERHGGQVWAEGQLGQGACFYFTLPQEEAPGRP</sequence>
<dbReference type="SMART" id="SM00388">
    <property type="entry name" value="HisKA"/>
    <property type="match status" value="1"/>
</dbReference>
<evidence type="ECO:0000256" key="5">
    <source>
        <dbReference type="ARBA" id="ARBA00022679"/>
    </source>
</evidence>
<dbReference type="GO" id="GO:0007234">
    <property type="term" value="P:osmosensory signaling via phosphorelay pathway"/>
    <property type="evidence" value="ECO:0007669"/>
    <property type="project" value="TreeGrafter"/>
</dbReference>
<dbReference type="AlphaFoldDB" id="A0A941BS40"/>
<dbReference type="InterPro" id="IPR003594">
    <property type="entry name" value="HATPase_dom"/>
</dbReference>
<proteinExistence type="predicted"/>
<evidence type="ECO:0000313" key="9">
    <source>
        <dbReference type="EMBL" id="MBQ0961185.1"/>
    </source>
</evidence>
<evidence type="ECO:0000256" key="3">
    <source>
        <dbReference type="ARBA" id="ARBA00012438"/>
    </source>
</evidence>
<feature type="transmembrane region" description="Helical" evidence="7">
    <location>
        <begin position="75"/>
        <end position="94"/>
    </location>
</feature>
<dbReference type="GO" id="GO:0000156">
    <property type="term" value="F:phosphorelay response regulator activity"/>
    <property type="evidence" value="ECO:0007669"/>
    <property type="project" value="TreeGrafter"/>
</dbReference>
<keyword evidence="7" id="KW-0472">Membrane</keyword>
<evidence type="ECO:0000256" key="1">
    <source>
        <dbReference type="ARBA" id="ARBA00000085"/>
    </source>
</evidence>
<dbReference type="Gene3D" id="1.10.287.130">
    <property type="match status" value="1"/>
</dbReference>
<feature type="domain" description="Histidine kinase" evidence="8">
    <location>
        <begin position="259"/>
        <end position="473"/>
    </location>
</feature>
<dbReference type="PANTHER" id="PTHR42878">
    <property type="entry name" value="TWO-COMPONENT HISTIDINE KINASE"/>
    <property type="match status" value="1"/>
</dbReference>